<dbReference type="GO" id="GO:0003677">
    <property type="term" value="F:DNA binding"/>
    <property type="evidence" value="ECO:0007669"/>
    <property type="project" value="UniProtKB-KW"/>
</dbReference>
<keyword evidence="3 6" id="KW-1133">Transmembrane helix</keyword>
<keyword evidence="2 6" id="KW-0812">Transmembrane</keyword>
<evidence type="ECO:0000256" key="1">
    <source>
        <dbReference type="ARBA" id="ARBA00004141"/>
    </source>
</evidence>
<dbReference type="Pfam" id="PF09685">
    <property type="entry name" value="MamF_MmsF"/>
    <property type="match status" value="1"/>
</dbReference>
<dbReference type="InterPro" id="IPR001387">
    <property type="entry name" value="Cro/C1-type_HTH"/>
</dbReference>
<keyword evidence="5 6" id="KW-0472">Membrane</keyword>
<dbReference type="AlphaFoldDB" id="A0A255Z6Z4"/>
<keyword evidence="9" id="KW-1185">Reference proteome</keyword>
<protein>
    <recommendedName>
        <fullName evidence="7">HTH cro/C1-type domain-containing protein</fullName>
    </recommendedName>
</protein>
<dbReference type="PANTHER" id="PTHR46797:SF1">
    <property type="entry name" value="METHYLPHOSPHONATE SYNTHASE"/>
    <property type="match status" value="1"/>
</dbReference>
<dbReference type="PANTHER" id="PTHR46797">
    <property type="entry name" value="HTH-TYPE TRANSCRIPTIONAL REGULATOR"/>
    <property type="match status" value="1"/>
</dbReference>
<evidence type="ECO:0000256" key="5">
    <source>
        <dbReference type="ARBA" id="ARBA00023136"/>
    </source>
</evidence>
<evidence type="ECO:0000259" key="7">
    <source>
        <dbReference type="PROSITE" id="PS50943"/>
    </source>
</evidence>
<evidence type="ECO:0000313" key="8">
    <source>
        <dbReference type="EMBL" id="OYQ37209.1"/>
    </source>
</evidence>
<feature type="transmembrane region" description="Helical" evidence="6">
    <location>
        <begin position="75"/>
        <end position="100"/>
    </location>
</feature>
<dbReference type="Proteomes" id="UP000216605">
    <property type="component" value="Unassembled WGS sequence"/>
</dbReference>
<evidence type="ECO:0000313" key="9">
    <source>
        <dbReference type="Proteomes" id="UP000216605"/>
    </source>
</evidence>
<feature type="transmembrane region" description="Helical" evidence="6">
    <location>
        <begin position="121"/>
        <end position="139"/>
    </location>
</feature>
<dbReference type="InterPro" id="IPR019109">
    <property type="entry name" value="MamF_MmsF"/>
</dbReference>
<comment type="subcellular location">
    <subcellularLocation>
        <location evidence="1">Membrane</location>
        <topology evidence="1">Multi-pass membrane protein</topology>
    </subcellularLocation>
</comment>
<evidence type="ECO:0000256" key="4">
    <source>
        <dbReference type="ARBA" id="ARBA00023125"/>
    </source>
</evidence>
<comment type="caution">
    <text evidence="8">The sequence shown here is derived from an EMBL/GenBank/DDBJ whole genome shotgun (WGS) entry which is preliminary data.</text>
</comment>
<dbReference type="EMBL" id="NOXV01000258">
    <property type="protein sequence ID" value="OYQ37209.1"/>
    <property type="molecule type" value="Genomic_DNA"/>
</dbReference>
<sequence>METIGSKVATLRKNKGLTQEEAAAAANISLRTLQRIEKDVVRPRGHSLHAICTALGTSVEGLMQGQPTGGTDRLLLLHLSVMLSALIPLANFALPLVLWLSWREKSAAIRAHGSNTVTFQVAAAVLQWGAFSLAAYAKLMHYGTWPVRTSLSVFCLLWAFNIIYPLYVAFRISRGYQGLYYPQWPKR</sequence>
<reference evidence="8 9" key="1">
    <citation type="submission" date="2017-07" db="EMBL/GenBank/DDBJ databases">
        <title>Flavobacterium cyanobacteriorum sp. nov., isolated from cyanobacterial aggregates in a eutrophic lake.</title>
        <authorList>
            <person name="Cai H."/>
        </authorList>
    </citation>
    <scope>NUCLEOTIDE SEQUENCE [LARGE SCALE GENOMIC DNA]</scope>
    <source>
        <strain evidence="8 9">TH021</strain>
    </source>
</reference>
<dbReference type="RefSeq" id="WP_094414663.1">
    <property type="nucleotide sequence ID" value="NZ_NOXV01000258.1"/>
</dbReference>
<evidence type="ECO:0000256" key="6">
    <source>
        <dbReference type="SAM" id="Phobius"/>
    </source>
</evidence>
<feature type="transmembrane region" description="Helical" evidence="6">
    <location>
        <begin position="151"/>
        <end position="170"/>
    </location>
</feature>
<dbReference type="Gene3D" id="1.10.260.40">
    <property type="entry name" value="lambda repressor-like DNA-binding domains"/>
    <property type="match status" value="1"/>
</dbReference>
<feature type="domain" description="HTH cro/C1-type" evidence="7">
    <location>
        <begin position="8"/>
        <end position="62"/>
    </location>
</feature>
<dbReference type="InterPro" id="IPR050807">
    <property type="entry name" value="TransReg_Diox_bact_type"/>
</dbReference>
<gene>
    <name evidence="8" type="ORF">CHU92_08710</name>
</gene>
<dbReference type="InterPro" id="IPR010982">
    <property type="entry name" value="Lambda_DNA-bd_dom_sf"/>
</dbReference>
<dbReference type="PROSITE" id="PS50943">
    <property type="entry name" value="HTH_CROC1"/>
    <property type="match status" value="1"/>
</dbReference>
<dbReference type="CDD" id="cd00093">
    <property type="entry name" value="HTH_XRE"/>
    <property type="match status" value="1"/>
</dbReference>
<dbReference type="OrthoDB" id="1357763at2"/>
<keyword evidence="4" id="KW-0238">DNA-binding</keyword>
<accession>A0A255Z6Z4</accession>
<evidence type="ECO:0000256" key="3">
    <source>
        <dbReference type="ARBA" id="ARBA00022989"/>
    </source>
</evidence>
<dbReference type="SMART" id="SM00530">
    <property type="entry name" value="HTH_XRE"/>
    <property type="match status" value="1"/>
</dbReference>
<dbReference type="Pfam" id="PF01381">
    <property type="entry name" value="HTH_3"/>
    <property type="match status" value="1"/>
</dbReference>
<dbReference type="GO" id="GO:0003700">
    <property type="term" value="F:DNA-binding transcription factor activity"/>
    <property type="evidence" value="ECO:0007669"/>
    <property type="project" value="TreeGrafter"/>
</dbReference>
<organism evidence="8 9">
    <name type="scientific">Flavobacterium cyanobacteriorum</name>
    <dbReference type="NCBI Taxonomy" id="2022802"/>
    <lineage>
        <taxon>Bacteria</taxon>
        <taxon>Pseudomonadati</taxon>
        <taxon>Bacteroidota</taxon>
        <taxon>Flavobacteriia</taxon>
        <taxon>Flavobacteriales</taxon>
        <taxon>Flavobacteriaceae</taxon>
        <taxon>Flavobacterium</taxon>
    </lineage>
</organism>
<evidence type="ECO:0000256" key="2">
    <source>
        <dbReference type="ARBA" id="ARBA00022692"/>
    </source>
</evidence>
<proteinExistence type="predicted"/>
<name>A0A255Z6Z4_9FLAO</name>
<dbReference type="GO" id="GO:0005829">
    <property type="term" value="C:cytosol"/>
    <property type="evidence" value="ECO:0007669"/>
    <property type="project" value="TreeGrafter"/>
</dbReference>
<dbReference type="SUPFAM" id="SSF47413">
    <property type="entry name" value="lambda repressor-like DNA-binding domains"/>
    <property type="match status" value="1"/>
</dbReference>